<dbReference type="Proteomes" id="UP001234297">
    <property type="component" value="Chromosome 7"/>
</dbReference>
<dbReference type="EMBL" id="CM056815">
    <property type="protein sequence ID" value="KAJ8630095.1"/>
    <property type="molecule type" value="Genomic_DNA"/>
</dbReference>
<protein>
    <submittedName>
        <fullName evidence="1">Uncharacterized protein</fullName>
    </submittedName>
</protein>
<accession>A0ACC2LA08</accession>
<evidence type="ECO:0000313" key="2">
    <source>
        <dbReference type="Proteomes" id="UP001234297"/>
    </source>
</evidence>
<gene>
    <name evidence="1" type="ORF">MRB53_023418</name>
</gene>
<organism evidence="1 2">
    <name type="scientific">Persea americana</name>
    <name type="common">Avocado</name>
    <dbReference type="NCBI Taxonomy" id="3435"/>
    <lineage>
        <taxon>Eukaryota</taxon>
        <taxon>Viridiplantae</taxon>
        <taxon>Streptophyta</taxon>
        <taxon>Embryophyta</taxon>
        <taxon>Tracheophyta</taxon>
        <taxon>Spermatophyta</taxon>
        <taxon>Magnoliopsida</taxon>
        <taxon>Magnoliidae</taxon>
        <taxon>Laurales</taxon>
        <taxon>Lauraceae</taxon>
        <taxon>Persea</taxon>
    </lineage>
</organism>
<keyword evidence="2" id="KW-1185">Reference proteome</keyword>
<evidence type="ECO:0000313" key="1">
    <source>
        <dbReference type="EMBL" id="KAJ8630095.1"/>
    </source>
</evidence>
<reference evidence="1 2" key="1">
    <citation type="journal article" date="2022" name="Hortic Res">
        <title>A haplotype resolved chromosomal level avocado genome allows analysis of novel avocado genes.</title>
        <authorList>
            <person name="Nath O."/>
            <person name="Fletcher S.J."/>
            <person name="Hayward A."/>
            <person name="Shaw L.M."/>
            <person name="Masouleh A.K."/>
            <person name="Furtado A."/>
            <person name="Henry R.J."/>
            <person name="Mitter N."/>
        </authorList>
    </citation>
    <scope>NUCLEOTIDE SEQUENCE [LARGE SCALE GENOMIC DNA]</scope>
    <source>
        <strain evidence="2">cv. Hass</strain>
    </source>
</reference>
<name>A0ACC2LA08_PERAE</name>
<comment type="caution">
    <text evidence="1">The sequence shown here is derived from an EMBL/GenBank/DDBJ whole genome shotgun (WGS) entry which is preliminary data.</text>
</comment>
<proteinExistence type="predicted"/>
<sequence length="546" mass="60479">MAMAALLLALFSLSAISTAAAQIQTPNITLGSSISINGNSTYWVSPSRRFEFGFYPIGNGFMVGVWIIGISNNTIIWTAKRDDPPISSGTVLLSTDGRLLLSNGGSNRSLIDAFGVASYASMLDNGNFVLYNSNSNIIWQSFDFPTDTIVAEQRLIVEWTLFSHFSETNHSTGRFRVVMHTDGNLVSYPTDTTNTSRDAYWHSDTWMGGSNVSLNLDTDGRLYLLNSAGFNIKNLAENRTGTFIYRATMDVDGIFRLYSHQIENNGSVSEKSIVWQSLKLTDRCEIKGTCGSNSYCTMGDDIVPRCNCPEGFDFVDSQHMFRGCEENFIKQDCGRGTDGMTWAVAALEHIYWEDDGYALVWVANEEGCKQACLDDCDCLAALFKDGRCSKQKLPLKYGRRTNSTTTLIKVGSGGIVTDPTSSEVRKTTVGNEIFVAGLVLIICSFIILLSSCYLVYRHKVAVYGMIPEQSSTPAFIEEMNLRSFTYDQLARVTDNFKEELGRGSFGKITQFGDHVKQVTVSLSLHRIFSSAIKADNDFRSKTVLKL</sequence>